<reference evidence="7" key="2">
    <citation type="journal article" date="2016" name="Sci. Rep.">
        <title>Dictyocaulus viviparus genome, variome and transcriptome elucidate lungworm biology and support future intervention.</title>
        <authorList>
            <person name="McNulty S.N."/>
            <person name="Strube C."/>
            <person name="Rosa B.A."/>
            <person name="Martin J.C."/>
            <person name="Tyagi R."/>
            <person name="Choi Y.J."/>
            <person name="Wang Q."/>
            <person name="Hallsworth Pepin K."/>
            <person name="Zhang X."/>
            <person name="Ozersky P."/>
            <person name="Wilson R.K."/>
            <person name="Sternberg P.W."/>
            <person name="Gasser R.B."/>
            <person name="Mitreva M."/>
        </authorList>
    </citation>
    <scope>NUCLEOTIDE SEQUENCE [LARGE SCALE GENOMIC DNA]</scope>
    <source>
        <strain evidence="7">HannoverDv2000</strain>
    </source>
</reference>
<dbReference type="SMART" id="SM00487">
    <property type="entry name" value="DEXDc"/>
    <property type="match status" value="1"/>
</dbReference>
<dbReference type="GO" id="GO:0003724">
    <property type="term" value="F:RNA helicase activity"/>
    <property type="evidence" value="ECO:0007669"/>
    <property type="project" value="UniProtKB-EC"/>
</dbReference>
<comment type="catalytic activity">
    <reaction evidence="4">
        <text>ATP + H2O = ADP + phosphate + H(+)</text>
        <dbReference type="Rhea" id="RHEA:13065"/>
        <dbReference type="ChEBI" id="CHEBI:15377"/>
        <dbReference type="ChEBI" id="CHEBI:15378"/>
        <dbReference type="ChEBI" id="CHEBI:30616"/>
        <dbReference type="ChEBI" id="CHEBI:43474"/>
        <dbReference type="ChEBI" id="CHEBI:456216"/>
        <dbReference type="EC" id="3.6.4.13"/>
    </reaction>
</comment>
<dbReference type="AlphaFoldDB" id="A0A0D8XN80"/>
<dbReference type="PANTHER" id="PTHR24031">
    <property type="entry name" value="RNA HELICASE"/>
    <property type="match status" value="1"/>
</dbReference>
<keyword evidence="3 4" id="KW-0067">ATP-binding</keyword>
<dbReference type="SUPFAM" id="SSF52540">
    <property type="entry name" value="P-loop containing nucleoside triphosphate hydrolases"/>
    <property type="match status" value="1"/>
</dbReference>
<dbReference type="InterPro" id="IPR011545">
    <property type="entry name" value="DEAD/DEAH_box_helicase_dom"/>
</dbReference>
<evidence type="ECO:0000256" key="3">
    <source>
        <dbReference type="ARBA" id="ARBA00022840"/>
    </source>
</evidence>
<gene>
    <name evidence="6" type="ORF">DICVIV_08736</name>
</gene>
<evidence type="ECO:0000259" key="5">
    <source>
        <dbReference type="SMART" id="SM00487"/>
    </source>
</evidence>
<dbReference type="OrthoDB" id="5805452at2759"/>
<keyword evidence="7" id="KW-1185">Reference proteome</keyword>
<name>A0A0D8XN80_DICVI</name>
<dbReference type="STRING" id="29172.A0A0D8XN80"/>
<dbReference type="Proteomes" id="UP000053766">
    <property type="component" value="Unassembled WGS sequence"/>
</dbReference>
<protein>
    <recommendedName>
        <fullName evidence="4">ATP-dependent RNA helicase</fullName>
        <ecNumber evidence="4">3.6.4.13</ecNumber>
    </recommendedName>
</protein>
<comment type="domain">
    <text evidence="4">The Q motif is unique to and characteristic of the DEAD box family of RNA helicases and controls ATP binding and hydrolysis.</text>
</comment>
<dbReference type="EC" id="3.6.4.13" evidence="4"/>
<keyword evidence="2 4" id="KW-0378">Hydrolase</keyword>
<keyword evidence="4 6" id="KW-0347">Helicase</keyword>
<dbReference type="Pfam" id="PF00270">
    <property type="entry name" value="DEAD"/>
    <property type="match status" value="1"/>
</dbReference>
<proteinExistence type="inferred from homology"/>
<comment type="function">
    <text evidence="4">RNA helicase.</text>
</comment>
<dbReference type="InterPro" id="IPR027417">
    <property type="entry name" value="P-loop_NTPase"/>
</dbReference>
<accession>A0A0D8XN80</accession>
<evidence type="ECO:0000256" key="2">
    <source>
        <dbReference type="ARBA" id="ARBA00022801"/>
    </source>
</evidence>
<evidence type="ECO:0000313" key="7">
    <source>
        <dbReference type="Proteomes" id="UP000053766"/>
    </source>
</evidence>
<evidence type="ECO:0000256" key="4">
    <source>
        <dbReference type="RuleBase" id="RU365068"/>
    </source>
</evidence>
<dbReference type="GO" id="GO:0005524">
    <property type="term" value="F:ATP binding"/>
    <property type="evidence" value="ECO:0007669"/>
    <property type="project" value="UniProtKB-UniRule"/>
</dbReference>
<dbReference type="EMBL" id="KN716419">
    <property type="protein sequence ID" value="KJH45239.1"/>
    <property type="molecule type" value="Genomic_DNA"/>
</dbReference>
<dbReference type="Gene3D" id="3.40.50.300">
    <property type="entry name" value="P-loop containing nucleotide triphosphate hydrolases"/>
    <property type="match status" value="1"/>
</dbReference>
<comment type="similarity">
    <text evidence="4">Belongs to the DEAD box helicase family.</text>
</comment>
<organism evidence="6 7">
    <name type="scientific">Dictyocaulus viviparus</name>
    <name type="common">Bovine lungworm</name>
    <dbReference type="NCBI Taxonomy" id="29172"/>
    <lineage>
        <taxon>Eukaryota</taxon>
        <taxon>Metazoa</taxon>
        <taxon>Ecdysozoa</taxon>
        <taxon>Nematoda</taxon>
        <taxon>Chromadorea</taxon>
        <taxon>Rhabditida</taxon>
        <taxon>Rhabditina</taxon>
        <taxon>Rhabditomorpha</taxon>
        <taxon>Strongyloidea</taxon>
        <taxon>Metastrongylidae</taxon>
        <taxon>Dictyocaulus</taxon>
    </lineage>
</organism>
<feature type="domain" description="Helicase ATP-binding" evidence="5">
    <location>
        <begin position="77"/>
        <end position="276"/>
    </location>
</feature>
<dbReference type="GO" id="GO:0016787">
    <property type="term" value="F:hydrolase activity"/>
    <property type="evidence" value="ECO:0007669"/>
    <property type="project" value="UniProtKB-KW"/>
</dbReference>
<dbReference type="InterPro" id="IPR014001">
    <property type="entry name" value="Helicase_ATP-bd"/>
</dbReference>
<sequence>MTDYLFSEDGACRDFDYFNQRHAQRKLIIPKERDGSSLGRSLSVRTKGLPPKFKTQSNLDFVRQVMTKNVTTVSGYPISNLRRIQKYMVPLVLNEFSFLVMGPRGIGKTSGYLIPLLSKLVELKDIELRGRCGPIVIIVTHTEKMLKHVQALSNKYGRATGIAMVFTNSQHFEGDQTNIKYRNIDVLCCTAKLMVETIVKFQISLGYVKFLVIEEFEYCTNNSEYEKNLSELRDRLSSYAIFPTCIFLSVLLHKDWMFDVKFMEKMATTNVAKLIVPPLSDILVSVLPCSSIMDHCHWITRLLVGKDMEHKRTVVLVDAPRRAHYLALLLKYYCVSSKYITRDDNLIDVETAIRLWRTKECTVIVADYDSMRELDYGFVDTCVLFELPHDGCAIISKLIVDLSTILCYNRRVYIMINEDLDCTQAENVLKLLDSLDQQVPHFLVNMIDTIEESSTKCIATSNIS</sequence>
<reference evidence="6 7" key="1">
    <citation type="submission" date="2013-11" db="EMBL/GenBank/DDBJ databases">
        <title>Draft genome of the bovine lungworm Dictyocaulus viviparus.</title>
        <authorList>
            <person name="Mitreva M."/>
        </authorList>
    </citation>
    <scope>NUCLEOTIDE SEQUENCE [LARGE SCALE GENOMIC DNA]</scope>
    <source>
        <strain evidence="6 7">HannoverDv2000</strain>
    </source>
</reference>
<evidence type="ECO:0000313" key="6">
    <source>
        <dbReference type="EMBL" id="KJH45239.1"/>
    </source>
</evidence>
<keyword evidence="4" id="KW-0694">RNA-binding</keyword>
<evidence type="ECO:0000256" key="1">
    <source>
        <dbReference type="ARBA" id="ARBA00022741"/>
    </source>
</evidence>
<keyword evidence="1 4" id="KW-0547">Nucleotide-binding</keyword>
<dbReference type="GO" id="GO:0003723">
    <property type="term" value="F:RNA binding"/>
    <property type="evidence" value="ECO:0007669"/>
    <property type="project" value="UniProtKB-UniRule"/>
</dbReference>